<sequence length="47" mass="5568">MERDKSYLFRVPEICQDFYKSLGVLRIPSLKRTCKNNAIIAPLRARR</sequence>
<name>A0A8S5RGL8_9VIRU</name>
<evidence type="ECO:0000313" key="1">
    <source>
        <dbReference type="EMBL" id="DAE30307.1"/>
    </source>
</evidence>
<accession>A0A8S5RGL8</accession>
<protein>
    <submittedName>
        <fullName evidence="1">Uncharacterized protein</fullName>
    </submittedName>
</protein>
<dbReference type="EMBL" id="BK059103">
    <property type="protein sequence ID" value="DAE30307.1"/>
    <property type="molecule type" value="Genomic_DNA"/>
</dbReference>
<proteinExistence type="predicted"/>
<reference evidence="1" key="1">
    <citation type="journal article" date="2021" name="Proc. Natl. Acad. Sci. U.S.A.">
        <title>A Catalog of Tens of Thousands of Viruses from Human Metagenomes Reveals Hidden Associations with Chronic Diseases.</title>
        <authorList>
            <person name="Tisza M.J."/>
            <person name="Buck C.B."/>
        </authorList>
    </citation>
    <scope>NUCLEOTIDE SEQUENCE</scope>
    <source>
        <strain evidence="1">Ct5rm7</strain>
    </source>
</reference>
<organism evidence="1">
    <name type="scientific">virus sp. ct5rm7</name>
    <dbReference type="NCBI Taxonomy" id="2827298"/>
    <lineage>
        <taxon>Viruses</taxon>
    </lineage>
</organism>